<dbReference type="PANTHER" id="PTHR46481">
    <property type="entry name" value="ZINC FINGER BED DOMAIN-CONTAINING PROTEIN 4"/>
    <property type="match status" value="1"/>
</dbReference>
<dbReference type="SUPFAM" id="SSF53098">
    <property type="entry name" value="Ribonuclease H-like"/>
    <property type="match status" value="1"/>
</dbReference>
<dbReference type="PANTHER" id="PTHR46481:SF6">
    <property type="entry name" value="ZINC FINGER BED DOMAIN-CONTAINING PROTEIN RICESLEEPER 2-LIKE"/>
    <property type="match status" value="1"/>
</dbReference>
<keyword evidence="9" id="KW-0539">Nucleus</keyword>
<evidence type="ECO:0000313" key="14">
    <source>
        <dbReference type="Proteomes" id="UP001341281"/>
    </source>
</evidence>
<feature type="domain" description="BED-type" evidence="12">
    <location>
        <begin position="122"/>
        <end position="178"/>
    </location>
</feature>
<evidence type="ECO:0000256" key="4">
    <source>
        <dbReference type="ARBA" id="ARBA00022771"/>
    </source>
</evidence>
<evidence type="ECO:0000256" key="7">
    <source>
        <dbReference type="ARBA" id="ARBA00023125"/>
    </source>
</evidence>
<evidence type="ECO:0000256" key="11">
    <source>
        <dbReference type="SAM" id="MobiDB-lite"/>
    </source>
</evidence>
<keyword evidence="4 10" id="KW-0863">Zinc-finger</keyword>
<feature type="compositionally biased region" description="Low complexity" evidence="11">
    <location>
        <begin position="109"/>
        <end position="124"/>
    </location>
</feature>
<dbReference type="InterPro" id="IPR008906">
    <property type="entry name" value="HATC_C_dom"/>
</dbReference>
<dbReference type="InterPro" id="IPR003656">
    <property type="entry name" value="Znf_BED"/>
</dbReference>
<evidence type="ECO:0000256" key="6">
    <source>
        <dbReference type="ARBA" id="ARBA00023015"/>
    </source>
</evidence>
<dbReference type="InterPro" id="IPR025525">
    <property type="entry name" value="hAT-like_transposase_RNase-H"/>
</dbReference>
<dbReference type="GO" id="GO:0003677">
    <property type="term" value="F:DNA binding"/>
    <property type="evidence" value="ECO:0007669"/>
    <property type="project" value="UniProtKB-KW"/>
</dbReference>
<comment type="subcellular location">
    <subcellularLocation>
        <location evidence="1">Nucleus</location>
    </subcellularLocation>
</comment>
<keyword evidence="7" id="KW-0238">DNA-binding</keyword>
<evidence type="ECO:0000256" key="1">
    <source>
        <dbReference type="ARBA" id="ARBA00004123"/>
    </source>
</evidence>
<dbReference type="Pfam" id="PF02892">
    <property type="entry name" value="zf-BED"/>
    <property type="match status" value="1"/>
</dbReference>
<keyword evidence="14" id="KW-1185">Reference proteome</keyword>
<sequence length="752" mass="85139">MGGLGWAELTNPRFWSIRSMLGPFEILGLAVGALLHDMASPWSPMASLSEEEDEVEEVGAGAIAIATQQEGAGQQQGAGGQQQDGANQKENLRGASTRRRGRGKKRARSVSNSSTSETQASSRTSKVWKDFTIVSKQGEPEVAECKHCKKKFAATTNNGTSSMLRHVKTKHPTTRAEMGNYFLKTEKDDDGSIALKNYKVDLAAVRTGVTMFLIGGAHPFTVVEEYGFKNMLSLACPQYKHVSRYTMKRDVMAMFEKEREEVINTLTNSPGRVSFTSDNWKSDCQKFNYICITGHYIDDKWKLHKRIIWFKKLSPPLDGVSIADEVLLCFREWKVDNKIMCMTLDNASYNDRMIATLSSRLMVKGVLPLWGTFFQVRCCAHILNLVVQAGLKLIDTCVDKLRDGIQYIKASYNRMHNFYENAVKLFQLDPKKRLHVDMPVRWNSTYKMIETALYFQPVLEHLSERDSTFKSNFYPSRTEWAKLDAMHKFLKIFYDATCIFSGTKYPTSNLYFRSVFMVHSRLIEAANGSENFMSPMVTEMKQKFDKYWTDYSVILSCAAVLDPRYKLEFISYCYTKLYGDDGQHRVDQLKQTMQQLFEGYHGSCVASVDQDTQNKTSSGSGDADMFSDYGTFLSSRRTHEEKSELDLYLAEPTRDINEKLDVLDYWSKASARYPEVAAMARDILAIPVSSVASESAFSTSRKVITDTRSSLGFKTVEALMCLQDWFREKMDEAPVASTSTQAVGDEEGSDSE</sequence>
<evidence type="ECO:0000256" key="10">
    <source>
        <dbReference type="PROSITE-ProRule" id="PRU00027"/>
    </source>
</evidence>
<evidence type="ECO:0000256" key="3">
    <source>
        <dbReference type="ARBA" id="ARBA00022723"/>
    </source>
</evidence>
<dbReference type="SUPFAM" id="SSF57667">
    <property type="entry name" value="beta-beta-alpha zinc fingers"/>
    <property type="match status" value="1"/>
</dbReference>
<dbReference type="GO" id="GO:0005634">
    <property type="term" value="C:nucleus"/>
    <property type="evidence" value="ECO:0007669"/>
    <property type="project" value="UniProtKB-SubCell"/>
</dbReference>
<organism evidence="13 14">
    <name type="scientific">Paspalum notatum var. saurae</name>
    <dbReference type="NCBI Taxonomy" id="547442"/>
    <lineage>
        <taxon>Eukaryota</taxon>
        <taxon>Viridiplantae</taxon>
        <taxon>Streptophyta</taxon>
        <taxon>Embryophyta</taxon>
        <taxon>Tracheophyta</taxon>
        <taxon>Spermatophyta</taxon>
        <taxon>Magnoliopsida</taxon>
        <taxon>Liliopsida</taxon>
        <taxon>Poales</taxon>
        <taxon>Poaceae</taxon>
        <taxon>PACMAD clade</taxon>
        <taxon>Panicoideae</taxon>
        <taxon>Andropogonodae</taxon>
        <taxon>Paspaleae</taxon>
        <taxon>Paspalinae</taxon>
        <taxon>Paspalum</taxon>
    </lineage>
</organism>
<accession>A0AAQ3STY3</accession>
<comment type="subunit">
    <text evidence="2">Homodimer.</text>
</comment>
<evidence type="ECO:0000256" key="5">
    <source>
        <dbReference type="ARBA" id="ARBA00022833"/>
    </source>
</evidence>
<evidence type="ECO:0000256" key="2">
    <source>
        <dbReference type="ARBA" id="ARBA00011738"/>
    </source>
</evidence>
<dbReference type="Proteomes" id="UP001341281">
    <property type="component" value="Chromosome 02"/>
</dbReference>
<dbReference type="InterPro" id="IPR052035">
    <property type="entry name" value="ZnF_BED_domain_contain"/>
</dbReference>
<dbReference type="GO" id="GO:0046983">
    <property type="term" value="F:protein dimerization activity"/>
    <property type="evidence" value="ECO:0007669"/>
    <property type="project" value="InterPro"/>
</dbReference>
<gene>
    <name evidence="13" type="ORF">U9M48_010792</name>
</gene>
<protein>
    <recommendedName>
        <fullName evidence="12">BED-type domain-containing protein</fullName>
    </recommendedName>
</protein>
<dbReference type="SMART" id="SM00614">
    <property type="entry name" value="ZnF_BED"/>
    <property type="match status" value="1"/>
</dbReference>
<evidence type="ECO:0000256" key="8">
    <source>
        <dbReference type="ARBA" id="ARBA00023163"/>
    </source>
</evidence>
<keyword evidence="3" id="KW-0479">Metal-binding</keyword>
<reference evidence="13 14" key="1">
    <citation type="submission" date="2024-02" db="EMBL/GenBank/DDBJ databases">
        <title>High-quality chromosome-scale genome assembly of Pensacola bahiagrass (Paspalum notatum Flugge var. saurae).</title>
        <authorList>
            <person name="Vega J.M."/>
            <person name="Podio M."/>
            <person name="Orjuela J."/>
            <person name="Siena L.A."/>
            <person name="Pessino S.C."/>
            <person name="Combes M.C."/>
            <person name="Mariac C."/>
            <person name="Albertini E."/>
            <person name="Pupilli F."/>
            <person name="Ortiz J.P.A."/>
            <person name="Leblanc O."/>
        </authorList>
    </citation>
    <scope>NUCLEOTIDE SEQUENCE [LARGE SCALE GENOMIC DNA]</scope>
    <source>
        <strain evidence="13">R1</strain>
        <tissue evidence="13">Leaf</tissue>
    </source>
</reference>
<dbReference type="GO" id="GO:0008270">
    <property type="term" value="F:zinc ion binding"/>
    <property type="evidence" value="ECO:0007669"/>
    <property type="project" value="UniProtKB-KW"/>
</dbReference>
<dbReference type="EMBL" id="CP144746">
    <property type="protein sequence ID" value="WVZ60818.1"/>
    <property type="molecule type" value="Genomic_DNA"/>
</dbReference>
<dbReference type="Pfam" id="PF14372">
    <property type="entry name" value="hAT-like_RNase-H"/>
    <property type="match status" value="1"/>
</dbReference>
<keyword evidence="6" id="KW-0805">Transcription regulation</keyword>
<proteinExistence type="predicted"/>
<feature type="compositionally biased region" description="Basic residues" evidence="11">
    <location>
        <begin position="96"/>
        <end position="108"/>
    </location>
</feature>
<keyword evidence="8" id="KW-0804">Transcription</keyword>
<dbReference type="InterPro" id="IPR036236">
    <property type="entry name" value="Znf_C2H2_sf"/>
</dbReference>
<keyword evidence="5" id="KW-0862">Zinc</keyword>
<feature type="region of interest" description="Disordered" evidence="11">
    <location>
        <begin position="70"/>
        <end position="124"/>
    </location>
</feature>
<dbReference type="Pfam" id="PF05699">
    <property type="entry name" value="Dimer_Tnp_hAT"/>
    <property type="match status" value="1"/>
</dbReference>
<name>A0AAQ3STY3_PASNO</name>
<evidence type="ECO:0000256" key="9">
    <source>
        <dbReference type="ARBA" id="ARBA00023242"/>
    </source>
</evidence>
<dbReference type="InterPro" id="IPR012337">
    <property type="entry name" value="RNaseH-like_sf"/>
</dbReference>
<evidence type="ECO:0000259" key="12">
    <source>
        <dbReference type="PROSITE" id="PS50808"/>
    </source>
</evidence>
<dbReference type="PROSITE" id="PS50808">
    <property type="entry name" value="ZF_BED"/>
    <property type="match status" value="1"/>
</dbReference>
<dbReference type="AlphaFoldDB" id="A0AAQ3STY3"/>
<evidence type="ECO:0000313" key="13">
    <source>
        <dbReference type="EMBL" id="WVZ60818.1"/>
    </source>
</evidence>
<feature type="region of interest" description="Disordered" evidence="11">
    <location>
        <begin position="733"/>
        <end position="752"/>
    </location>
</feature>